<dbReference type="EMBL" id="OY726397">
    <property type="protein sequence ID" value="CAJ1504976.1"/>
    <property type="molecule type" value="Genomic_DNA"/>
</dbReference>
<proteinExistence type="predicted"/>
<evidence type="ECO:0000313" key="2">
    <source>
        <dbReference type="Proteomes" id="UP001190465"/>
    </source>
</evidence>
<organism evidence="1 2">
    <name type="scientific">[Mycobacterium] burgundiense</name>
    <dbReference type="NCBI Taxonomy" id="3064286"/>
    <lineage>
        <taxon>Bacteria</taxon>
        <taxon>Bacillati</taxon>
        <taxon>Actinomycetota</taxon>
        <taxon>Actinomycetes</taxon>
        <taxon>Mycobacteriales</taxon>
        <taxon>Mycobacteriaceae</taxon>
        <taxon>Mycolicibacterium</taxon>
    </lineage>
</organism>
<gene>
    <name evidence="1" type="ORF">MU0053_002819</name>
</gene>
<evidence type="ECO:0000313" key="1">
    <source>
        <dbReference type="EMBL" id="CAJ1504976.1"/>
    </source>
</evidence>
<dbReference type="Proteomes" id="UP001190465">
    <property type="component" value="Chromosome"/>
</dbReference>
<accession>A0ABM9LUK7</accession>
<reference evidence="1 2" key="1">
    <citation type="submission" date="2023-08" db="EMBL/GenBank/DDBJ databases">
        <authorList>
            <person name="Folkvardsen B D."/>
            <person name="Norman A."/>
        </authorList>
    </citation>
    <scope>NUCLEOTIDE SEQUENCE [LARGE SCALE GENOMIC DNA]</scope>
    <source>
        <strain evidence="1 2">Mu0053</strain>
    </source>
</reference>
<dbReference type="RefSeq" id="WP_308478266.1">
    <property type="nucleotide sequence ID" value="NZ_OY726397.1"/>
</dbReference>
<dbReference type="InterPro" id="IPR016750">
    <property type="entry name" value="Aceto_COase_bsu/gsu"/>
</dbReference>
<protein>
    <submittedName>
        <fullName evidence="1">Acetone carboxylase subunit gamma</fullName>
    </submittedName>
</protein>
<dbReference type="Pfam" id="PF08882">
    <property type="entry name" value="Acetone_carb_G"/>
    <property type="match status" value="1"/>
</dbReference>
<name>A0ABM9LUK7_9MYCO</name>
<sequence>MSSVITITEYLGIVADTRRWVCLRCSRDIGPADVDYKRGLLLYDRDPRDIYPAGLPGDRGYTPDPQWCRIVEYYCPGCASQVETEYLPPGHPLTRDMDIDVDALIAAHRTAAGDQG</sequence>
<keyword evidence="2" id="KW-1185">Reference proteome</keyword>